<dbReference type="GO" id="GO:0016779">
    <property type="term" value="F:nucleotidyltransferase activity"/>
    <property type="evidence" value="ECO:0007669"/>
    <property type="project" value="UniProtKB-KW"/>
</dbReference>
<keyword evidence="5" id="KW-0805">Transcription regulation</keyword>
<keyword evidence="3" id="KW-0808">Transferase</keyword>
<accession>A0A806KJ00</accession>
<dbReference type="GO" id="GO:0006352">
    <property type="term" value="P:DNA-templated transcription initiation"/>
    <property type="evidence" value="ECO:0007669"/>
    <property type="project" value="InterPro"/>
</dbReference>
<dbReference type="PROSITE" id="PS00718">
    <property type="entry name" value="SIGMA54_2"/>
    <property type="match status" value="1"/>
</dbReference>
<feature type="domain" description="RNA polymerase sigma factor 54 DNA-binding" evidence="9">
    <location>
        <begin position="294"/>
        <end position="451"/>
    </location>
</feature>
<dbReference type="GO" id="GO:0016987">
    <property type="term" value="F:sigma factor activity"/>
    <property type="evidence" value="ECO:0007669"/>
    <property type="project" value="UniProtKB-KW"/>
</dbReference>
<reference evidence="11" key="1">
    <citation type="submission" date="2012-03" db="EMBL/GenBank/DDBJ databases">
        <title>Functional metagenomics reveals considerable lignocellulase gene clusters in the gut microbiome of a wood-feeding higher termite.</title>
        <authorList>
            <person name="Liu N."/>
        </authorList>
    </citation>
    <scope>NUCLEOTIDE SEQUENCE</scope>
</reference>
<evidence type="ECO:0000256" key="1">
    <source>
        <dbReference type="ARBA" id="ARBA00008798"/>
    </source>
</evidence>
<dbReference type="InterPro" id="IPR007046">
    <property type="entry name" value="RNA_pol_sigma_54_core-bd"/>
</dbReference>
<dbReference type="AlphaFoldDB" id="A0A806KJ00"/>
<dbReference type="GO" id="GO:0003677">
    <property type="term" value="F:DNA binding"/>
    <property type="evidence" value="ECO:0007669"/>
    <property type="project" value="UniProtKB-KW"/>
</dbReference>
<dbReference type="PRINTS" id="PR00045">
    <property type="entry name" value="SIGMA54FCT"/>
</dbReference>
<dbReference type="Gene3D" id="1.10.10.60">
    <property type="entry name" value="Homeodomain-like"/>
    <property type="match status" value="1"/>
</dbReference>
<evidence type="ECO:0000256" key="8">
    <source>
        <dbReference type="ARBA" id="ARBA00023163"/>
    </source>
</evidence>
<dbReference type="NCBIfam" id="TIGR02395">
    <property type="entry name" value="rpoN_sigma"/>
    <property type="match status" value="1"/>
</dbReference>
<evidence type="ECO:0000259" key="10">
    <source>
        <dbReference type="Pfam" id="PF04963"/>
    </source>
</evidence>
<feature type="domain" description="RNA polymerase sigma factor 54 core-binding" evidence="10">
    <location>
        <begin position="88"/>
        <end position="273"/>
    </location>
</feature>
<dbReference type="PANTHER" id="PTHR32248">
    <property type="entry name" value="RNA POLYMERASE SIGMA-54 FACTOR"/>
    <property type="match status" value="1"/>
</dbReference>
<evidence type="ECO:0000256" key="5">
    <source>
        <dbReference type="ARBA" id="ARBA00023015"/>
    </source>
</evidence>
<dbReference type="Pfam" id="PF00309">
    <property type="entry name" value="Sigma54_AID"/>
    <property type="match status" value="1"/>
</dbReference>
<comment type="similarity">
    <text evidence="1">Belongs to the sigma-54 factor family.</text>
</comment>
<keyword evidence="7" id="KW-0238">DNA-binding</keyword>
<evidence type="ECO:0000256" key="7">
    <source>
        <dbReference type="ARBA" id="ARBA00023125"/>
    </source>
</evidence>
<dbReference type="GO" id="GO:0000428">
    <property type="term" value="C:DNA-directed RNA polymerase complex"/>
    <property type="evidence" value="ECO:0007669"/>
    <property type="project" value="UniProtKB-KW"/>
</dbReference>
<keyword evidence="2" id="KW-0240">DNA-directed RNA polymerase</keyword>
<proteinExistence type="inferred from homology"/>
<dbReference type="Pfam" id="PF04552">
    <property type="entry name" value="Sigma54_DBD"/>
    <property type="match status" value="1"/>
</dbReference>
<dbReference type="PIRSF" id="PIRSF000774">
    <property type="entry name" value="RpoN"/>
    <property type="match status" value="1"/>
</dbReference>
<keyword evidence="6" id="KW-0731">Sigma factor</keyword>
<evidence type="ECO:0000313" key="11">
    <source>
        <dbReference type="EMBL" id="AGS52860.1"/>
    </source>
</evidence>
<organism evidence="11">
    <name type="scientific">uncultured bacterium contig00011</name>
    <dbReference type="NCBI Taxonomy" id="1181503"/>
    <lineage>
        <taxon>Bacteria</taxon>
        <taxon>environmental samples</taxon>
    </lineage>
</organism>
<sequence>MQFQRQSFIQEQRLKMNPQLLQSIKLMELPVIDLRERIEQELESNPALEITEDQSTVRLEEHLKLKTFPGEGRHGSGKTSEEHRRFIEGALTRPETLQEHLLWQLQLEPVDEELRSIAEMLIQNLNDDGFHIEKPENLFKHITPRLAEAVNLVRTLEPAGTCTSDYKESLKVQAALINGQDNLFSCEAVGKVLDNLELLEKEKFSSLAKKTGIEEEELRLICEFIKKLSPFPGRSFAPADTRYVIPDVRVVRDKDEFNIILNDESFPILGINPFFEKLSGSKTLSDKDSREAKNFARENVREARLFINHLEQRNKTLIRVTAAILEFQRSFFINGPKYLAPLTLRDIARELDVHETTVSRIANGKYMQTEWGIYKIRHFFTNSISGAGSSGSRYSKESVKEIIREIITAEKRLLSDQDICDQLSQKGIALARRTVAKYRNELDMGSSYARKIRK</sequence>
<dbReference type="Gene3D" id="1.10.10.1330">
    <property type="entry name" value="RNA polymerase sigma-54 factor, core-binding domain"/>
    <property type="match status" value="1"/>
</dbReference>
<dbReference type="Pfam" id="PF04963">
    <property type="entry name" value="Sigma54_CBD"/>
    <property type="match status" value="1"/>
</dbReference>
<dbReference type="InterPro" id="IPR038709">
    <property type="entry name" value="RpoN_core-bd_sf"/>
</dbReference>
<dbReference type="InterPro" id="IPR007634">
    <property type="entry name" value="RNA_pol_sigma_54_DNA-bd"/>
</dbReference>
<keyword evidence="4" id="KW-0548">Nucleotidyltransferase</keyword>
<dbReference type="InterPro" id="IPR000394">
    <property type="entry name" value="RNA_pol_sigma_54"/>
</dbReference>
<evidence type="ECO:0000256" key="4">
    <source>
        <dbReference type="ARBA" id="ARBA00022695"/>
    </source>
</evidence>
<evidence type="ECO:0000256" key="2">
    <source>
        <dbReference type="ARBA" id="ARBA00022478"/>
    </source>
</evidence>
<dbReference type="EMBL" id="JQ844214">
    <property type="protein sequence ID" value="AGS52860.1"/>
    <property type="molecule type" value="Genomic_DNA"/>
</dbReference>
<dbReference type="GO" id="GO:0001216">
    <property type="term" value="F:DNA-binding transcription activator activity"/>
    <property type="evidence" value="ECO:0007669"/>
    <property type="project" value="InterPro"/>
</dbReference>
<evidence type="ECO:0000256" key="3">
    <source>
        <dbReference type="ARBA" id="ARBA00022679"/>
    </source>
</evidence>
<evidence type="ECO:0000259" key="9">
    <source>
        <dbReference type="Pfam" id="PF04552"/>
    </source>
</evidence>
<name>A0A806KJ00_9BACT</name>
<dbReference type="PANTHER" id="PTHR32248:SF4">
    <property type="entry name" value="RNA POLYMERASE SIGMA-54 FACTOR"/>
    <property type="match status" value="1"/>
</dbReference>
<protein>
    <submittedName>
        <fullName evidence="11">RNA polymerase sigma-54 factor RpoN</fullName>
    </submittedName>
</protein>
<dbReference type="PROSITE" id="PS50044">
    <property type="entry name" value="SIGMA54_3"/>
    <property type="match status" value="1"/>
</dbReference>
<keyword evidence="8" id="KW-0804">Transcription</keyword>
<evidence type="ECO:0000256" key="6">
    <source>
        <dbReference type="ARBA" id="ARBA00023082"/>
    </source>
</evidence>